<comment type="caution">
    <text evidence="1">The sequence shown here is derived from an EMBL/GenBank/DDBJ whole genome shotgun (WGS) entry which is preliminary data.</text>
</comment>
<name>A0ABD2J6V5_9BILA</name>
<evidence type="ECO:0000313" key="1">
    <source>
        <dbReference type="EMBL" id="KAL3084783.1"/>
    </source>
</evidence>
<organism evidence="1 2">
    <name type="scientific">Heterodera trifolii</name>
    <dbReference type="NCBI Taxonomy" id="157864"/>
    <lineage>
        <taxon>Eukaryota</taxon>
        <taxon>Metazoa</taxon>
        <taxon>Ecdysozoa</taxon>
        <taxon>Nematoda</taxon>
        <taxon>Chromadorea</taxon>
        <taxon>Rhabditida</taxon>
        <taxon>Tylenchina</taxon>
        <taxon>Tylenchomorpha</taxon>
        <taxon>Tylenchoidea</taxon>
        <taxon>Heteroderidae</taxon>
        <taxon>Heteroderinae</taxon>
        <taxon>Heterodera</taxon>
    </lineage>
</organism>
<sequence>MISPCNKQHLSSSSSCYNGAAAFAKEQHEVGAVAAPSACRAHAAPPCPPPSAAVERADDEAPVLVSRPNSALKSCFSSPSCASHFFSCPSLTFQCVFIAVLLFCCSVSTSSGRVMGHHHHHSHQQQIQQLLLDEDNEAAVPLSEMISMLSGELLLAPSSLRKLETDEAENVCAKSSDREATIVQSLSKTTGQPVLLLPQQRFKVAYCEQQTTGSASAEKEQCAVGSNCATVYRWTKALVQPPKPKSIGTSEFEFADDVLVPMDCLCVLSWAQLFRGKGPIVFG</sequence>
<protein>
    <submittedName>
        <fullName evidence="1">Uncharacterized protein</fullName>
    </submittedName>
</protein>
<evidence type="ECO:0000313" key="2">
    <source>
        <dbReference type="Proteomes" id="UP001620626"/>
    </source>
</evidence>
<reference evidence="1 2" key="1">
    <citation type="submission" date="2024-10" db="EMBL/GenBank/DDBJ databases">
        <authorList>
            <person name="Kim D."/>
        </authorList>
    </citation>
    <scope>NUCLEOTIDE SEQUENCE [LARGE SCALE GENOMIC DNA]</scope>
    <source>
        <strain evidence="1">BH-2024</strain>
    </source>
</reference>
<keyword evidence="2" id="KW-1185">Reference proteome</keyword>
<dbReference type="AlphaFoldDB" id="A0ABD2J6V5"/>
<gene>
    <name evidence="1" type="ORF">niasHT_031668</name>
</gene>
<dbReference type="Proteomes" id="UP001620626">
    <property type="component" value="Unassembled WGS sequence"/>
</dbReference>
<proteinExistence type="predicted"/>
<accession>A0ABD2J6V5</accession>
<dbReference type="EMBL" id="JBICBT010001070">
    <property type="protein sequence ID" value="KAL3084783.1"/>
    <property type="molecule type" value="Genomic_DNA"/>
</dbReference>